<dbReference type="Proteomes" id="UP001589535">
    <property type="component" value="Unassembled WGS sequence"/>
</dbReference>
<name>A0ABV5U9X5_9PSEU</name>
<organism evidence="3 4">
    <name type="scientific">Amycolatopsis plumensis</name>
    <dbReference type="NCBI Taxonomy" id="236508"/>
    <lineage>
        <taxon>Bacteria</taxon>
        <taxon>Bacillati</taxon>
        <taxon>Actinomycetota</taxon>
        <taxon>Actinomycetes</taxon>
        <taxon>Pseudonocardiales</taxon>
        <taxon>Pseudonocardiaceae</taxon>
        <taxon>Amycolatopsis</taxon>
    </lineage>
</organism>
<evidence type="ECO:0000259" key="2">
    <source>
        <dbReference type="Pfam" id="PF11796"/>
    </source>
</evidence>
<evidence type="ECO:0000313" key="3">
    <source>
        <dbReference type="EMBL" id="MFB9688198.1"/>
    </source>
</evidence>
<accession>A0ABV5U9X5</accession>
<feature type="domain" description="DUF2399" evidence="1">
    <location>
        <begin position="241"/>
        <end position="384"/>
    </location>
</feature>
<comment type="caution">
    <text evidence="3">The sequence shown here is derived from an EMBL/GenBank/DDBJ whole genome shotgun (WGS) entry which is preliminary data.</text>
</comment>
<dbReference type="Pfam" id="PF11796">
    <property type="entry name" value="DUF3323"/>
    <property type="match status" value="1"/>
</dbReference>
<evidence type="ECO:0000313" key="4">
    <source>
        <dbReference type="Proteomes" id="UP001589535"/>
    </source>
</evidence>
<dbReference type="Pfam" id="PF09664">
    <property type="entry name" value="DUF2399"/>
    <property type="match status" value="1"/>
</dbReference>
<proteinExistence type="predicted"/>
<gene>
    <name evidence="3" type="ORF">ACFFTO_28805</name>
</gene>
<reference evidence="3 4" key="1">
    <citation type="submission" date="2024-09" db="EMBL/GenBank/DDBJ databases">
        <authorList>
            <person name="Sun Q."/>
            <person name="Mori K."/>
        </authorList>
    </citation>
    <scope>NUCLEOTIDE SEQUENCE [LARGE SCALE GENOMIC DNA]</scope>
    <source>
        <strain evidence="3 4">JCM 13852</strain>
    </source>
</reference>
<keyword evidence="4" id="KW-1185">Reference proteome</keyword>
<dbReference type="InterPro" id="IPR024465">
    <property type="entry name" value="DUF2399"/>
</dbReference>
<dbReference type="EMBL" id="JBHMBK010000024">
    <property type="protein sequence ID" value="MFB9688198.1"/>
    <property type="molecule type" value="Genomic_DNA"/>
</dbReference>
<dbReference type="InterPro" id="IPR024466">
    <property type="entry name" value="CHP02679_N"/>
</dbReference>
<protein>
    <submittedName>
        <fullName evidence="3">DUF2399 domain-containing protein</fullName>
    </submittedName>
</protein>
<feature type="domain" description="Conserved hypothetical protein CHP02679 N terminus" evidence="2">
    <location>
        <begin position="20"/>
        <end position="218"/>
    </location>
</feature>
<sequence length="402" mass="42795">MLDAVQLRIRREQRTEVGPLTTLKLTTEQRRDIALLLGTRWELSNRPVRLQDLAAKLAEHRLTVRGLVESLRGPIEPDRARRDRARNVIAAEMERAAGSLTAAGVVPPVVEQWLADTGLPRPGEGALAALAEEVSEVVTHLRGIEGKIRLAQLAADVRNDAHALDSDRLLGRAVARLLAIVHELPRPQRAGRAWRAAWAAARVVCDGVSSRVLVLNLPLTGDAAAAQLCAAAPGEPIWLTLRSLTGSWTAPAGDVFVCENPTVAEAAADALGPSCPPLVCTDGIASGAALDLLAGLSGAGCVIHARADFDPSGFVIADQVLSVAPRALSWRFDLRTYLRECGIHSDHMVTAGLEAAAAALAHGYRSVNAPVHEERILASLLDDLRHGGGEPTVRNCVRDSSL</sequence>
<dbReference type="RefSeq" id="WP_378199800.1">
    <property type="nucleotide sequence ID" value="NZ_JBHMBK010000024.1"/>
</dbReference>
<evidence type="ECO:0000259" key="1">
    <source>
        <dbReference type="Pfam" id="PF09664"/>
    </source>
</evidence>